<dbReference type="RefSeq" id="WP_234863620.1">
    <property type="nucleotide sequence ID" value="NZ_JAKEVY010000001.1"/>
</dbReference>
<reference evidence="2 3" key="1">
    <citation type="submission" date="2022-01" db="EMBL/GenBank/DDBJ databases">
        <title>Flavihumibacter sp. nov., isolated from sediment of a river.</title>
        <authorList>
            <person name="Liu H."/>
        </authorList>
    </citation>
    <scope>NUCLEOTIDE SEQUENCE [LARGE SCALE GENOMIC DNA]</scope>
    <source>
        <strain evidence="2 3">RY-1</strain>
    </source>
</reference>
<protein>
    <submittedName>
        <fullName evidence="2">M48 family metallopeptidase</fullName>
    </submittedName>
</protein>
<dbReference type="Proteomes" id="UP001200145">
    <property type="component" value="Unassembled WGS sequence"/>
</dbReference>
<sequence>MPSVRYGSRLINYAIQEREGLKGHYISVDNVDGVILKGKSVPPEIADKLILKKARWIIDKLELVRSVAAGDIVSGSRLPYLGRSYYVQVVVNKRNDRIQIEFTYSRFIITVNNLSISQAEIQSALLDFYKQKAIEKIGPRVEQLSQRTGLTYQGLQFRKMNKRWGSCTATNRIILNIETIKLPYSLIDYVIVHELVHTRVKDHSRAYWSLLGRHMRNWKTLDARLNK</sequence>
<evidence type="ECO:0000313" key="2">
    <source>
        <dbReference type="EMBL" id="MCF1713170.1"/>
    </source>
</evidence>
<proteinExistence type="predicted"/>
<dbReference type="Pfam" id="PF01863">
    <property type="entry name" value="YgjP-like"/>
    <property type="match status" value="1"/>
</dbReference>
<dbReference type="Gene3D" id="3.30.2010.10">
    <property type="entry name" value="Metalloproteases ('zincins'), catalytic domain"/>
    <property type="match status" value="1"/>
</dbReference>
<dbReference type="PANTHER" id="PTHR30399:SF1">
    <property type="entry name" value="UTP PYROPHOSPHATASE"/>
    <property type="match status" value="1"/>
</dbReference>
<evidence type="ECO:0000259" key="1">
    <source>
        <dbReference type="Pfam" id="PF01863"/>
    </source>
</evidence>
<dbReference type="CDD" id="cd07344">
    <property type="entry name" value="M48_yhfN_like"/>
    <property type="match status" value="1"/>
</dbReference>
<dbReference type="EMBL" id="JAKEVY010000001">
    <property type="protein sequence ID" value="MCF1713170.1"/>
    <property type="molecule type" value="Genomic_DNA"/>
</dbReference>
<accession>A0ABS9BD20</accession>
<organism evidence="2 3">
    <name type="scientific">Flavihumibacter fluminis</name>
    <dbReference type="NCBI Taxonomy" id="2909236"/>
    <lineage>
        <taxon>Bacteria</taxon>
        <taxon>Pseudomonadati</taxon>
        <taxon>Bacteroidota</taxon>
        <taxon>Chitinophagia</taxon>
        <taxon>Chitinophagales</taxon>
        <taxon>Chitinophagaceae</taxon>
        <taxon>Flavihumibacter</taxon>
    </lineage>
</organism>
<dbReference type="InterPro" id="IPR002725">
    <property type="entry name" value="YgjP-like_metallopeptidase"/>
</dbReference>
<feature type="domain" description="YgjP-like metallopeptidase" evidence="1">
    <location>
        <begin position="25"/>
        <end position="227"/>
    </location>
</feature>
<dbReference type="PANTHER" id="PTHR30399">
    <property type="entry name" value="UNCHARACTERIZED PROTEIN YGJP"/>
    <property type="match status" value="1"/>
</dbReference>
<gene>
    <name evidence="2" type="ORF">L0U88_00830</name>
</gene>
<keyword evidence="3" id="KW-1185">Reference proteome</keyword>
<dbReference type="InterPro" id="IPR053136">
    <property type="entry name" value="UTP_pyrophosphatase-like"/>
</dbReference>
<comment type="caution">
    <text evidence="2">The sequence shown here is derived from an EMBL/GenBank/DDBJ whole genome shotgun (WGS) entry which is preliminary data.</text>
</comment>
<evidence type="ECO:0000313" key="3">
    <source>
        <dbReference type="Proteomes" id="UP001200145"/>
    </source>
</evidence>
<name>A0ABS9BD20_9BACT</name>